<evidence type="ECO:0000313" key="3">
    <source>
        <dbReference type="EMBL" id="CEJ88117.1"/>
    </source>
</evidence>
<dbReference type="Proteomes" id="UP000039046">
    <property type="component" value="Unassembled WGS sequence"/>
</dbReference>
<dbReference type="OrthoDB" id="506498at2759"/>
<organism evidence="3 4">
    <name type="scientific">[Torrubiella] hemipterigena</name>
    <dbReference type="NCBI Taxonomy" id="1531966"/>
    <lineage>
        <taxon>Eukaryota</taxon>
        <taxon>Fungi</taxon>
        <taxon>Dikarya</taxon>
        <taxon>Ascomycota</taxon>
        <taxon>Pezizomycotina</taxon>
        <taxon>Sordariomycetes</taxon>
        <taxon>Hypocreomycetidae</taxon>
        <taxon>Hypocreales</taxon>
        <taxon>Clavicipitaceae</taxon>
        <taxon>Clavicipitaceae incertae sedis</taxon>
        <taxon>'Torrubiella' clade</taxon>
    </lineage>
</organism>
<evidence type="ECO:0000256" key="1">
    <source>
        <dbReference type="ARBA" id="ARBA00038158"/>
    </source>
</evidence>
<dbReference type="GO" id="GO:0008168">
    <property type="term" value="F:methyltransferase activity"/>
    <property type="evidence" value="ECO:0007669"/>
    <property type="project" value="TreeGrafter"/>
</dbReference>
<dbReference type="Gene3D" id="3.40.50.150">
    <property type="entry name" value="Vaccinia Virus protein VP39"/>
    <property type="match status" value="1"/>
</dbReference>
<protein>
    <recommendedName>
        <fullName evidence="2">Methyltransferase domain-containing protein</fullName>
    </recommendedName>
</protein>
<dbReference type="STRING" id="1531966.A0A0A1TEX1"/>
<evidence type="ECO:0000313" key="4">
    <source>
        <dbReference type="Proteomes" id="UP000039046"/>
    </source>
</evidence>
<dbReference type="CDD" id="cd02440">
    <property type="entry name" value="AdoMet_MTases"/>
    <property type="match status" value="1"/>
</dbReference>
<reference evidence="3 4" key="1">
    <citation type="journal article" date="2015" name="Genome Announc.">
        <title>Draft Genome Sequence and Gene Annotation of the Entomopathogenic Fungus Verticillium hemipterigenum.</title>
        <authorList>
            <person name="Horn F."/>
            <person name="Habel A."/>
            <person name="Scharf D.H."/>
            <person name="Dworschak J."/>
            <person name="Brakhage A.A."/>
            <person name="Guthke R."/>
            <person name="Hertweck C."/>
            <person name="Linde J."/>
        </authorList>
    </citation>
    <scope>NUCLEOTIDE SEQUENCE [LARGE SCALE GENOMIC DNA]</scope>
</reference>
<dbReference type="AlphaFoldDB" id="A0A0A1TEX1"/>
<dbReference type="PANTHER" id="PTHR43591:SF24">
    <property type="entry name" value="2-METHOXY-6-POLYPRENYL-1,4-BENZOQUINOL METHYLASE, MITOCHONDRIAL"/>
    <property type="match status" value="1"/>
</dbReference>
<dbReference type="EMBL" id="CDHN01000002">
    <property type="protein sequence ID" value="CEJ88117.1"/>
    <property type="molecule type" value="Genomic_DNA"/>
</dbReference>
<dbReference type="SUPFAM" id="SSF53335">
    <property type="entry name" value="S-adenosyl-L-methionine-dependent methyltransferases"/>
    <property type="match status" value="1"/>
</dbReference>
<keyword evidence="4" id="KW-1185">Reference proteome</keyword>
<dbReference type="Pfam" id="PF13649">
    <property type="entry name" value="Methyltransf_25"/>
    <property type="match status" value="1"/>
</dbReference>
<sequence length="309" mass="34743">MGQTDSGVPEERVLRETVHYCNRVYQRYSIDNELYWAPVDEEEIHRMQALHLAINVALDGNLTIPVLGEPQRILDCGCGSADWAIAAANKYPKCDVKAVDICPQLLPNSVPSNLQLIIDDLNGRFTFRSSYFSFVHSQMVAEGISANRWENYVRDIYRVLKPGGWCQLSELYLNAQSDNGTLAADSALSRWSAGYLRGSQLQKDPRIATKLGNLLKVAGFAEIKCQMFKMPMSAWSNDAREQTIAQTSVNAIQSMLYSVGLYPFTRKQGLSTVDFEQLVHDARDEAKDPARKAYFSLYMWTARKPATAP</sequence>
<dbReference type="InterPro" id="IPR029063">
    <property type="entry name" value="SAM-dependent_MTases_sf"/>
</dbReference>
<proteinExistence type="inferred from homology"/>
<name>A0A0A1TEX1_9HYPO</name>
<feature type="domain" description="Methyltransferase" evidence="2">
    <location>
        <begin position="73"/>
        <end position="164"/>
    </location>
</feature>
<dbReference type="PANTHER" id="PTHR43591">
    <property type="entry name" value="METHYLTRANSFERASE"/>
    <property type="match status" value="1"/>
</dbReference>
<accession>A0A0A1TEX1</accession>
<gene>
    <name evidence="3" type="ORF">VHEMI04615</name>
</gene>
<evidence type="ECO:0000259" key="2">
    <source>
        <dbReference type="Pfam" id="PF13649"/>
    </source>
</evidence>
<dbReference type="HOGENOM" id="CLU_010595_10_1_1"/>
<comment type="similarity">
    <text evidence="1">Belongs to the methyltransferase superfamily. LaeA methyltransferase family.</text>
</comment>
<dbReference type="InterPro" id="IPR041698">
    <property type="entry name" value="Methyltransf_25"/>
</dbReference>